<accession>A0ABV9NKI3</accession>
<dbReference type="EMBL" id="JBHSGG010000003">
    <property type="protein sequence ID" value="MFC4727068.1"/>
    <property type="molecule type" value="Genomic_DNA"/>
</dbReference>
<keyword evidence="3" id="KW-1185">Reference proteome</keyword>
<feature type="domain" description="PilZ" evidence="1">
    <location>
        <begin position="18"/>
        <end position="109"/>
    </location>
</feature>
<proteinExistence type="predicted"/>
<dbReference type="InterPro" id="IPR009875">
    <property type="entry name" value="PilZ_domain"/>
</dbReference>
<dbReference type="Proteomes" id="UP001595892">
    <property type="component" value="Unassembled WGS sequence"/>
</dbReference>
<evidence type="ECO:0000259" key="1">
    <source>
        <dbReference type="Pfam" id="PF07238"/>
    </source>
</evidence>
<evidence type="ECO:0000313" key="2">
    <source>
        <dbReference type="EMBL" id="MFC4727068.1"/>
    </source>
</evidence>
<dbReference type="Pfam" id="PF07238">
    <property type="entry name" value="PilZ"/>
    <property type="match status" value="1"/>
</dbReference>
<dbReference type="RefSeq" id="WP_377003171.1">
    <property type="nucleotide sequence ID" value="NZ_JBHSGG010000003.1"/>
</dbReference>
<reference evidence="3" key="1">
    <citation type="journal article" date="2019" name="Int. J. Syst. Evol. Microbiol.">
        <title>The Global Catalogue of Microorganisms (GCM) 10K type strain sequencing project: providing services to taxonomists for standard genome sequencing and annotation.</title>
        <authorList>
            <consortium name="The Broad Institute Genomics Platform"/>
            <consortium name="The Broad Institute Genome Sequencing Center for Infectious Disease"/>
            <person name="Wu L."/>
            <person name="Ma J."/>
        </authorList>
    </citation>
    <scope>NUCLEOTIDE SEQUENCE [LARGE SCALE GENOMIC DNA]</scope>
    <source>
        <strain evidence="3">CGMCC 1.13574</strain>
    </source>
</reference>
<protein>
    <submittedName>
        <fullName evidence="2">PilZ domain-containing protein</fullName>
    </submittedName>
</protein>
<organism evidence="2 3">
    <name type="scientific">Coralloluteibacterium thermophilum</name>
    <dbReference type="NCBI Taxonomy" id="2707049"/>
    <lineage>
        <taxon>Bacteria</taxon>
        <taxon>Pseudomonadati</taxon>
        <taxon>Pseudomonadota</taxon>
        <taxon>Gammaproteobacteria</taxon>
        <taxon>Lysobacterales</taxon>
        <taxon>Lysobacteraceae</taxon>
        <taxon>Coralloluteibacterium</taxon>
    </lineage>
</organism>
<name>A0ABV9NKI3_9GAMM</name>
<dbReference type="Gene3D" id="2.40.10.220">
    <property type="entry name" value="predicted glycosyltransferase like domains"/>
    <property type="match status" value="1"/>
</dbReference>
<evidence type="ECO:0000313" key="3">
    <source>
        <dbReference type="Proteomes" id="UP001595892"/>
    </source>
</evidence>
<gene>
    <name evidence="2" type="ORF">ACFO3Q_02650</name>
</gene>
<comment type="caution">
    <text evidence="2">The sequence shown here is derived from an EMBL/GenBank/DDBJ whole genome shotgun (WGS) entry which is preliminary data.</text>
</comment>
<sequence length="122" mass="12732">MNAMVGAAGGARQGILSLAIKDKAALYNAYMPFVKGGGIFVPTPKRYALGDEVFVMLSLMDEKERMGVAGKVIWITPPGAQGHRTAGIGVQFADSPEGEGVRGKIETLLAGTLGGDKPTHTM</sequence>